<keyword evidence="2" id="KW-1185">Reference proteome</keyword>
<comment type="caution">
    <text evidence="1">The sequence shown here is derived from an EMBL/GenBank/DDBJ whole genome shotgun (WGS) entry which is preliminary data.</text>
</comment>
<dbReference type="AlphaFoldDB" id="A0AAW1IWZ3"/>
<evidence type="ECO:0008006" key="3">
    <source>
        <dbReference type="Google" id="ProtNLM"/>
    </source>
</evidence>
<dbReference type="InterPro" id="IPR013761">
    <property type="entry name" value="SAM/pointed_sf"/>
</dbReference>
<evidence type="ECO:0000313" key="1">
    <source>
        <dbReference type="EMBL" id="KAK9694702.1"/>
    </source>
</evidence>
<sequence>MEKLLQSWGLGEFYGAFEDEGITEESFELLDDETINILFKKSGPRLIFKNKYKEYKRTWFTQEIASSGSSSSSTITVLSDDQYIVDELDDILMPPPQQPLPHVIISESSSLNIISPQEKKRKISQNRLFPDGLEAVLLKYPEGRLALGHRNKLTNDLRQKIAKIVVNELLGLANNKDILNMNLSAPQFMAAADEIVKFFPNEEQDTYYIPFLSPRANQTRQPARGKLWSRYINVRAALRSTKTNLKSQKDIILEICPDDESALNFLKTAVEPYPKILSLWERTYKIRKTIHKKDTLEHIIKAYPCLGTHYGLELLESDFNQEFSDKIDIIYTAWPNVSRAIILEARQRNIETADVTDIDISTHALLILPLLFSPVTIKRGNKENNWRPTRAEVKESFFFHIQNFADLEVVLERRRKKLEQFSIPLQPFGVAVGNINNIESFYVIINDNKYPCNSAIRCLELLYKSIHALNLEYSIESKHVWLFIQEIVYQMPATSKSSSTACVIGDIKFQLQEIETI</sequence>
<name>A0AAW1IWZ3_POPJA</name>
<dbReference type="Gene3D" id="1.10.150.50">
    <property type="entry name" value="Transcription Factor, Ets-1"/>
    <property type="match status" value="1"/>
</dbReference>
<gene>
    <name evidence="1" type="ORF">QE152_g33350</name>
</gene>
<proteinExistence type="predicted"/>
<dbReference type="Proteomes" id="UP001458880">
    <property type="component" value="Unassembled WGS sequence"/>
</dbReference>
<evidence type="ECO:0000313" key="2">
    <source>
        <dbReference type="Proteomes" id="UP001458880"/>
    </source>
</evidence>
<dbReference type="EMBL" id="JASPKY010000504">
    <property type="protein sequence ID" value="KAK9694702.1"/>
    <property type="molecule type" value="Genomic_DNA"/>
</dbReference>
<accession>A0AAW1IWZ3</accession>
<reference evidence="1 2" key="1">
    <citation type="journal article" date="2024" name="BMC Genomics">
        <title>De novo assembly and annotation of Popillia japonica's genome with initial clues to its potential as an invasive pest.</title>
        <authorList>
            <person name="Cucini C."/>
            <person name="Boschi S."/>
            <person name="Funari R."/>
            <person name="Cardaioli E."/>
            <person name="Iannotti N."/>
            <person name="Marturano G."/>
            <person name="Paoli F."/>
            <person name="Bruttini M."/>
            <person name="Carapelli A."/>
            <person name="Frati F."/>
            <person name="Nardi F."/>
        </authorList>
    </citation>
    <scope>NUCLEOTIDE SEQUENCE [LARGE SCALE GENOMIC DNA]</scope>
    <source>
        <strain evidence="1">DMR45628</strain>
    </source>
</reference>
<protein>
    <recommendedName>
        <fullName evidence="3">SAM domain-containing protein</fullName>
    </recommendedName>
</protein>
<organism evidence="1 2">
    <name type="scientific">Popillia japonica</name>
    <name type="common">Japanese beetle</name>
    <dbReference type="NCBI Taxonomy" id="7064"/>
    <lineage>
        <taxon>Eukaryota</taxon>
        <taxon>Metazoa</taxon>
        <taxon>Ecdysozoa</taxon>
        <taxon>Arthropoda</taxon>
        <taxon>Hexapoda</taxon>
        <taxon>Insecta</taxon>
        <taxon>Pterygota</taxon>
        <taxon>Neoptera</taxon>
        <taxon>Endopterygota</taxon>
        <taxon>Coleoptera</taxon>
        <taxon>Polyphaga</taxon>
        <taxon>Scarabaeiformia</taxon>
        <taxon>Scarabaeidae</taxon>
        <taxon>Rutelinae</taxon>
        <taxon>Popillia</taxon>
    </lineage>
</organism>